<organism evidence="2 3">
    <name type="scientific">Pleurodeles waltl</name>
    <name type="common">Iberian ribbed newt</name>
    <dbReference type="NCBI Taxonomy" id="8319"/>
    <lineage>
        <taxon>Eukaryota</taxon>
        <taxon>Metazoa</taxon>
        <taxon>Chordata</taxon>
        <taxon>Craniata</taxon>
        <taxon>Vertebrata</taxon>
        <taxon>Euteleostomi</taxon>
        <taxon>Amphibia</taxon>
        <taxon>Batrachia</taxon>
        <taxon>Caudata</taxon>
        <taxon>Salamandroidea</taxon>
        <taxon>Salamandridae</taxon>
        <taxon>Pleurodelinae</taxon>
        <taxon>Pleurodeles</taxon>
    </lineage>
</organism>
<dbReference type="AlphaFoldDB" id="A0AAV7WMN6"/>
<evidence type="ECO:0000313" key="2">
    <source>
        <dbReference type="EMBL" id="KAJ1213931.1"/>
    </source>
</evidence>
<reference evidence="2" key="1">
    <citation type="journal article" date="2022" name="bioRxiv">
        <title>Sequencing and chromosome-scale assembly of the giantPleurodeles waltlgenome.</title>
        <authorList>
            <person name="Brown T."/>
            <person name="Elewa A."/>
            <person name="Iarovenko S."/>
            <person name="Subramanian E."/>
            <person name="Araus A.J."/>
            <person name="Petzold A."/>
            <person name="Susuki M."/>
            <person name="Suzuki K.-i.T."/>
            <person name="Hayashi T."/>
            <person name="Toyoda A."/>
            <person name="Oliveira C."/>
            <person name="Osipova E."/>
            <person name="Leigh N.D."/>
            <person name="Simon A."/>
            <person name="Yun M.H."/>
        </authorList>
    </citation>
    <scope>NUCLEOTIDE SEQUENCE</scope>
    <source>
        <strain evidence="2">20211129_DDA</strain>
        <tissue evidence="2">Liver</tissue>
    </source>
</reference>
<feature type="compositionally biased region" description="Gly residues" evidence="1">
    <location>
        <begin position="1"/>
        <end position="11"/>
    </location>
</feature>
<protein>
    <submittedName>
        <fullName evidence="2">Uncharacterized protein</fullName>
    </submittedName>
</protein>
<name>A0AAV7WMN6_PLEWA</name>
<evidence type="ECO:0000313" key="3">
    <source>
        <dbReference type="Proteomes" id="UP001066276"/>
    </source>
</evidence>
<proteinExistence type="predicted"/>
<keyword evidence="3" id="KW-1185">Reference proteome</keyword>
<feature type="region of interest" description="Disordered" evidence="1">
    <location>
        <begin position="1"/>
        <end position="20"/>
    </location>
</feature>
<dbReference type="Proteomes" id="UP001066276">
    <property type="component" value="Chromosome 1_1"/>
</dbReference>
<accession>A0AAV7WMN6</accession>
<evidence type="ECO:0000256" key="1">
    <source>
        <dbReference type="SAM" id="MobiDB-lite"/>
    </source>
</evidence>
<gene>
    <name evidence="2" type="ORF">NDU88_001560</name>
</gene>
<comment type="caution">
    <text evidence="2">The sequence shown here is derived from an EMBL/GenBank/DDBJ whole genome shotgun (WGS) entry which is preliminary data.</text>
</comment>
<dbReference type="EMBL" id="JANPWB010000001">
    <property type="protein sequence ID" value="KAJ1213931.1"/>
    <property type="molecule type" value="Genomic_DNA"/>
</dbReference>
<sequence length="79" mass="8563">MQRGTPSGGSGWPTVHSPDRSSISLWKALPWDRSVSTALLTSGHRSEFCDGPLRPVLSHVLCLVPPTPLLVPRATSMWS</sequence>